<protein>
    <recommendedName>
        <fullName evidence="3">Phosphohydrolase</fullName>
    </recommendedName>
</protein>
<accession>A0A2X0IFI7</accession>
<gene>
    <name evidence="1" type="ORF">DN069_20410</name>
</gene>
<name>A0A2X0IFI7_9ACTN</name>
<dbReference type="AlphaFoldDB" id="A0A2X0IFI7"/>
<evidence type="ECO:0008006" key="3">
    <source>
        <dbReference type="Google" id="ProtNLM"/>
    </source>
</evidence>
<dbReference type="Proteomes" id="UP000248889">
    <property type="component" value="Unassembled WGS sequence"/>
</dbReference>
<reference evidence="1 2" key="1">
    <citation type="submission" date="2018-06" db="EMBL/GenBank/DDBJ databases">
        <title>Streptacidiphilus pinicola sp. nov., isolated from pine grove soil.</title>
        <authorList>
            <person name="Roh S.G."/>
            <person name="Park S."/>
            <person name="Kim M.-K."/>
            <person name="Yun B.-R."/>
            <person name="Park J."/>
            <person name="Kim M.J."/>
            <person name="Kim Y.S."/>
            <person name="Kim S.B."/>
        </authorList>
    </citation>
    <scope>NUCLEOTIDE SEQUENCE [LARGE SCALE GENOMIC DNA]</scope>
    <source>
        <strain evidence="1 2">MMS16-CNU450</strain>
    </source>
</reference>
<dbReference type="Gene3D" id="1.20.58.1910">
    <property type="match status" value="1"/>
</dbReference>
<sequence length="204" mass="23066">MTPPASGKAQRYRLSSYAAEARPLYEAKDPAHDFVHIERVIARAELLAEGTTPRQDLLYFLACFHGLVQKMADSCFRERTQRFLEGLGWTSVEAEEGIAALERHLTEPVSPEEQLVYDANYWEAMGPFGIAKAFTTGGARGQRVEETLRIARAFVDRPEFRTPTAQRLAPARRAYAHTFLDELELELDSPWCRTISESSDTERG</sequence>
<evidence type="ECO:0000313" key="2">
    <source>
        <dbReference type="Proteomes" id="UP000248889"/>
    </source>
</evidence>
<comment type="caution">
    <text evidence="1">The sequence shown here is derived from an EMBL/GenBank/DDBJ whole genome shotgun (WGS) entry which is preliminary data.</text>
</comment>
<dbReference type="SUPFAM" id="SSF109604">
    <property type="entry name" value="HD-domain/PDEase-like"/>
    <property type="match status" value="1"/>
</dbReference>
<keyword evidence="2" id="KW-1185">Reference proteome</keyword>
<dbReference type="RefSeq" id="WP_111502845.1">
    <property type="nucleotide sequence ID" value="NZ_QKYN01000077.1"/>
</dbReference>
<dbReference type="EMBL" id="QKYN01000077">
    <property type="protein sequence ID" value="RAG83804.1"/>
    <property type="molecule type" value="Genomic_DNA"/>
</dbReference>
<dbReference type="OrthoDB" id="9797344at2"/>
<proteinExistence type="predicted"/>
<dbReference type="Gene3D" id="1.10.472.50">
    <property type="entry name" value="HD-domain/PDEase-like"/>
    <property type="match status" value="1"/>
</dbReference>
<organism evidence="1 2">
    <name type="scientific">Streptacidiphilus pinicola</name>
    <dbReference type="NCBI Taxonomy" id="2219663"/>
    <lineage>
        <taxon>Bacteria</taxon>
        <taxon>Bacillati</taxon>
        <taxon>Actinomycetota</taxon>
        <taxon>Actinomycetes</taxon>
        <taxon>Kitasatosporales</taxon>
        <taxon>Streptomycetaceae</taxon>
        <taxon>Streptacidiphilus</taxon>
    </lineage>
</organism>
<evidence type="ECO:0000313" key="1">
    <source>
        <dbReference type="EMBL" id="RAG83804.1"/>
    </source>
</evidence>